<sequence length="178" mass="19127">MSYPGEYGPRGCDPEKVFELADRGAVAESLDAGEEREVRNHLARCHECRELYERELGLNACLGSLDFSWTDLRSVHRGVAMALPTRSAVGRIMWGLLAAVLLVTALASLEFEAAQPVVLMMGILGAFLALISGSVEVLNAIVDAAGLTLLLLLVLGTLADVLIALAVVLSRRRRAQEA</sequence>
<keyword evidence="1" id="KW-0812">Transmembrane</keyword>
<feature type="transmembrane region" description="Helical" evidence="1">
    <location>
        <begin position="118"/>
        <end position="141"/>
    </location>
</feature>
<feature type="transmembrane region" description="Helical" evidence="1">
    <location>
        <begin position="147"/>
        <end position="169"/>
    </location>
</feature>
<feature type="transmembrane region" description="Helical" evidence="1">
    <location>
        <begin position="92"/>
        <end position="111"/>
    </location>
</feature>
<evidence type="ECO:0008006" key="3">
    <source>
        <dbReference type="Google" id="ProtNLM"/>
    </source>
</evidence>
<protein>
    <recommendedName>
        <fullName evidence="3">Zinc-finger domain-containing protein</fullName>
    </recommendedName>
</protein>
<dbReference type="Gene3D" id="1.10.10.1320">
    <property type="entry name" value="Anti-sigma factor, zinc-finger domain"/>
    <property type="match status" value="1"/>
</dbReference>
<organism evidence="2">
    <name type="scientific">uncultured Rubrobacteraceae bacterium</name>
    <dbReference type="NCBI Taxonomy" id="349277"/>
    <lineage>
        <taxon>Bacteria</taxon>
        <taxon>Bacillati</taxon>
        <taxon>Actinomycetota</taxon>
        <taxon>Rubrobacteria</taxon>
        <taxon>Rubrobacterales</taxon>
        <taxon>Rubrobacteraceae</taxon>
        <taxon>environmental samples</taxon>
    </lineage>
</organism>
<evidence type="ECO:0000256" key="1">
    <source>
        <dbReference type="SAM" id="Phobius"/>
    </source>
</evidence>
<keyword evidence="1" id="KW-1133">Transmembrane helix</keyword>
<accession>A0A6J4QSM3</accession>
<keyword evidence="1" id="KW-0472">Membrane</keyword>
<evidence type="ECO:0000313" key="2">
    <source>
        <dbReference type="EMBL" id="CAA9445249.1"/>
    </source>
</evidence>
<dbReference type="EMBL" id="CADCVG010000016">
    <property type="protein sequence ID" value="CAA9445249.1"/>
    <property type="molecule type" value="Genomic_DNA"/>
</dbReference>
<proteinExistence type="predicted"/>
<reference evidence="2" key="1">
    <citation type="submission" date="2020-02" db="EMBL/GenBank/DDBJ databases">
        <authorList>
            <person name="Meier V. D."/>
        </authorList>
    </citation>
    <scope>NUCLEOTIDE SEQUENCE</scope>
    <source>
        <strain evidence="2">AVDCRST_MAG14</strain>
    </source>
</reference>
<name>A0A6J4QSM3_9ACTN</name>
<gene>
    <name evidence="2" type="ORF">AVDCRST_MAG14-334</name>
</gene>
<dbReference type="InterPro" id="IPR041916">
    <property type="entry name" value="Anti_sigma_zinc_sf"/>
</dbReference>
<dbReference type="AlphaFoldDB" id="A0A6J4QSM3"/>